<sequence length="182" mass="19917">MAALILQMLHDIVRHLKLLRGDQGELCPKNRQSVREGMHGPAVLQVSHQGYVEPVDGAFAGPHGEKVQKGLRRVGPGTVPGVYHRVDGELGSQSGGPFVRVPQHYGVTVCVHHSYGIGESLPFRYGCHGHLRNIYHIRPKPVGGALEREARPCGGLEEQIAQDPSGERLPGFLPHSIRHHLL</sequence>
<evidence type="ECO:0000313" key="1">
    <source>
        <dbReference type="EMBL" id="MPN44997.1"/>
    </source>
</evidence>
<protein>
    <submittedName>
        <fullName evidence="1">Uncharacterized protein</fullName>
    </submittedName>
</protein>
<organism evidence="1">
    <name type="scientific">bioreactor metagenome</name>
    <dbReference type="NCBI Taxonomy" id="1076179"/>
    <lineage>
        <taxon>unclassified sequences</taxon>
        <taxon>metagenomes</taxon>
        <taxon>ecological metagenomes</taxon>
    </lineage>
</organism>
<reference evidence="1" key="1">
    <citation type="submission" date="2019-08" db="EMBL/GenBank/DDBJ databases">
        <authorList>
            <person name="Kucharzyk K."/>
            <person name="Murdoch R.W."/>
            <person name="Higgins S."/>
            <person name="Loffler F."/>
        </authorList>
    </citation>
    <scope>NUCLEOTIDE SEQUENCE</scope>
</reference>
<dbReference type="EMBL" id="VSSQ01104567">
    <property type="protein sequence ID" value="MPN44997.1"/>
    <property type="molecule type" value="Genomic_DNA"/>
</dbReference>
<name>A0A645I137_9ZZZZ</name>
<accession>A0A645I137</accession>
<gene>
    <name evidence="1" type="ORF">SDC9_192564</name>
</gene>
<proteinExistence type="predicted"/>
<dbReference type="AlphaFoldDB" id="A0A645I137"/>
<comment type="caution">
    <text evidence="1">The sequence shown here is derived from an EMBL/GenBank/DDBJ whole genome shotgun (WGS) entry which is preliminary data.</text>
</comment>